<accession>A0A5B0P7I3</accession>
<protein>
    <submittedName>
        <fullName evidence="2">Uncharacterized protein</fullName>
    </submittedName>
</protein>
<organism evidence="2 4">
    <name type="scientific">Puccinia graminis f. sp. tritici</name>
    <dbReference type="NCBI Taxonomy" id="56615"/>
    <lineage>
        <taxon>Eukaryota</taxon>
        <taxon>Fungi</taxon>
        <taxon>Dikarya</taxon>
        <taxon>Basidiomycota</taxon>
        <taxon>Pucciniomycotina</taxon>
        <taxon>Pucciniomycetes</taxon>
        <taxon>Pucciniales</taxon>
        <taxon>Pucciniaceae</taxon>
        <taxon>Puccinia</taxon>
    </lineage>
</organism>
<evidence type="ECO:0000313" key="3">
    <source>
        <dbReference type="EMBL" id="KAA1131811.1"/>
    </source>
</evidence>
<sequence length="59" mass="6500">MKNLMIPTFLALASLCIFSPLNTFAAVDPQYTILEHDPNAQKCPHCGLTHNEGCGRLEI</sequence>
<evidence type="ECO:0000313" key="2">
    <source>
        <dbReference type="EMBL" id="KAA1096624.1"/>
    </source>
</evidence>
<evidence type="ECO:0000256" key="1">
    <source>
        <dbReference type="SAM" id="SignalP"/>
    </source>
</evidence>
<dbReference type="EMBL" id="VDEP01000102">
    <property type="protein sequence ID" value="KAA1131811.1"/>
    <property type="molecule type" value="Genomic_DNA"/>
</dbReference>
<gene>
    <name evidence="2" type="ORF">PGT21_023030</name>
    <name evidence="3" type="ORF">PGTUg99_027460</name>
</gene>
<dbReference type="EMBL" id="VSWC01000067">
    <property type="protein sequence ID" value="KAA1096624.1"/>
    <property type="molecule type" value="Genomic_DNA"/>
</dbReference>
<feature type="signal peptide" evidence="1">
    <location>
        <begin position="1"/>
        <end position="25"/>
    </location>
</feature>
<dbReference type="Proteomes" id="UP000324748">
    <property type="component" value="Unassembled WGS sequence"/>
</dbReference>
<dbReference type="Proteomes" id="UP000325313">
    <property type="component" value="Unassembled WGS sequence"/>
</dbReference>
<dbReference type="AlphaFoldDB" id="A0A5B0P7I3"/>
<evidence type="ECO:0000313" key="5">
    <source>
        <dbReference type="Proteomes" id="UP000325313"/>
    </source>
</evidence>
<proteinExistence type="predicted"/>
<feature type="chain" id="PRO_5036366355" evidence="1">
    <location>
        <begin position="26"/>
        <end position="59"/>
    </location>
</feature>
<keyword evidence="4" id="KW-1185">Reference proteome</keyword>
<reference evidence="4 5" key="1">
    <citation type="submission" date="2019-05" db="EMBL/GenBank/DDBJ databases">
        <title>Emergence of the Ug99 lineage of the wheat stem rust pathogen through somatic hybridization.</title>
        <authorList>
            <person name="Li F."/>
            <person name="Upadhyaya N.M."/>
            <person name="Sperschneider J."/>
            <person name="Matny O."/>
            <person name="Nguyen-Phuc H."/>
            <person name="Mago R."/>
            <person name="Raley C."/>
            <person name="Miller M.E."/>
            <person name="Silverstein K.A.T."/>
            <person name="Henningsen E."/>
            <person name="Hirsch C.D."/>
            <person name="Visser B."/>
            <person name="Pretorius Z.A."/>
            <person name="Steffenson B.J."/>
            <person name="Schwessinger B."/>
            <person name="Dodds P.N."/>
            <person name="Figueroa M."/>
        </authorList>
    </citation>
    <scope>NUCLEOTIDE SEQUENCE [LARGE SCALE GENOMIC DNA]</scope>
    <source>
        <strain evidence="2">21-0</strain>
        <strain evidence="3 5">Ug99</strain>
    </source>
</reference>
<evidence type="ECO:0000313" key="4">
    <source>
        <dbReference type="Proteomes" id="UP000324748"/>
    </source>
</evidence>
<comment type="caution">
    <text evidence="2">The sequence shown here is derived from an EMBL/GenBank/DDBJ whole genome shotgun (WGS) entry which is preliminary data.</text>
</comment>
<name>A0A5B0P7I3_PUCGR</name>
<keyword evidence="1" id="KW-0732">Signal</keyword>